<evidence type="ECO:0000256" key="5">
    <source>
        <dbReference type="ARBA" id="ARBA00023204"/>
    </source>
</evidence>
<reference evidence="10" key="1">
    <citation type="submission" date="2017-09" db="EMBL/GenBank/DDBJ databases">
        <title>Depth-based differentiation of microbial function through sediment-hosted aquifers and enrichment of novel symbionts in the deep terrestrial subsurface.</title>
        <authorList>
            <person name="Probst A.J."/>
            <person name="Ladd B."/>
            <person name="Jarett J.K."/>
            <person name="Geller-Mcgrath D.E."/>
            <person name="Sieber C.M.K."/>
            <person name="Emerson J.B."/>
            <person name="Anantharaman K."/>
            <person name="Thomas B.C."/>
            <person name="Malmstrom R."/>
            <person name="Stieglmeier M."/>
            <person name="Klingl A."/>
            <person name="Woyke T."/>
            <person name="Ryan C.M."/>
            <person name="Banfield J.F."/>
        </authorList>
    </citation>
    <scope>NUCLEOTIDE SEQUENCE [LARGE SCALE GENOMIC DNA]</scope>
</reference>
<evidence type="ECO:0000313" key="9">
    <source>
        <dbReference type="EMBL" id="PIU46961.1"/>
    </source>
</evidence>
<dbReference type="SUPFAM" id="SSF57863">
    <property type="entry name" value="ArfGap/RecO-like zinc finger"/>
    <property type="match status" value="1"/>
</dbReference>
<keyword evidence="3 7" id="KW-0227">DNA damage</keyword>
<feature type="domain" description="DNA replication/recombination mediator RecO N-terminal" evidence="8">
    <location>
        <begin position="5"/>
        <end position="80"/>
    </location>
</feature>
<dbReference type="GO" id="GO:0006310">
    <property type="term" value="P:DNA recombination"/>
    <property type="evidence" value="ECO:0007669"/>
    <property type="project" value="UniProtKB-UniRule"/>
</dbReference>
<accession>A0A2M6Z3H7</accession>
<dbReference type="InterPro" id="IPR012340">
    <property type="entry name" value="NA-bd_OB-fold"/>
</dbReference>
<dbReference type="HAMAP" id="MF_00201">
    <property type="entry name" value="RecO"/>
    <property type="match status" value="1"/>
</dbReference>
<proteinExistence type="inferred from homology"/>
<evidence type="ECO:0000256" key="7">
    <source>
        <dbReference type="HAMAP-Rule" id="MF_00201"/>
    </source>
</evidence>
<dbReference type="InterPro" id="IPR022572">
    <property type="entry name" value="DNA_rep/recomb_RecO_N"/>
</dbReference>
<comment type="similarity">
    <text evidence="1 7">Belongs to the RecO family.</text>
</comment>
<dbReference type="NCBIfam" id="TIGR00613">
    <property type="entry name" value="reco"/>
    <property type="match status" value="1"/>
</dbReference>
<dbReference type="InterPro" id="IPR003717">
    <property type="entry name" value="RecO"/>
</dbReference>
<comment type="caution">
    <text evidence="9">The sequence shown here is derived from an EMBL/GenBank/DDBJ whole genome shotgun (WGS) entry which is preliminary data.</text>
</comment>
<evidence type="ECO:0000256" key="1">
    <source>
        <dbReference type="ARBA" id="ARBA00007452"/>
    </source>
</evidence>
<dbReference type="GO" id="GO:0006302">
    <property type="term" value="P:double-strand break repair"/>
    <property type="evidence" value="ECO:0007669"/>
    <property type="project" value="TreeGrafter"/>
</dbReference>
<evidence type="ECO:0000259" key="8">
    <source>
        <dbReference type="Pfam" id="PF11967"/>
    </source>
</evidence>
<dbReference type="AlphaFoldDB" id="A0A2M6Z3H7"/>
<organism evidence="9 10">
    <name type="scientific">bacterium (Candidatus Gribaldobacteria) CG07_land_8_20_14_0_80_33_18</name>
    <dbReference type="NCBI Taxonomy" id="2014272"/>
    <lineage>
        <taxon>Bacteria</taxon>
        <taxon>Candidatus Gribaldobacteria</taxon>
    </lineage>
</organism>
<dbReference type="PANTHER" id="PTHR33991">
    <property type="entry name" value="DNA REPAIR PROTEIN RECO"/>
    <property type="match status" value="1"/>
</dbReference>
<dbReference type="Pfam" id="PF11967">
    <property type="entry name" value="RecO_N"/>
    <property type="match status" value="1"/>
</dbReference>
<evidence type="ECO:0000256" key="6">
    <source>
        <dbReference type="ARBA" id="ARBA00033409"/>
    </source>
</evidence>
<protein>
    <recommendedName>
        <fullName evidence="2 7">DNA repair protein RecO</fullName>
    </recommendedName>
    <alternativeName>
        <fullName evidence="6 7">Recombination protein O</fullName>
    </alternativeName>
</protein>
<keyword evidence="5 7" id="KW-0234">DNA repair</keyword>
<dbReference type="InterPro" id="IPR037278">
    <property type="entry name" value="ARFGAP/RecO"/>
</dbReference>
<name>A0A2M6Z3H7_9BACT</name>
<sequence length="232" mass="27446">MFLPYQTEGFVLKKEDQAEADQLFTIFSKDFGKIKILGKAIRKITSKLRAGMELFYLSQIEFIQGKTYKILTEAMVIDKFKEMRENLERLNIAFKISEDLDNLLKGEEQDEKIWQLLLEVFEKLNNLQLIYHYFFWNFISILGYKPELYFCASCQKKLKPEKLYFSVKEGGLICKNCFNKFDTGIEININAIKILRLIIKKDWKILEHIKINDEDEKCLEIISQNAILSIRN</sequence>
<dbReference type="EMBL" id="PEWP01000021">
    <property type="protein sequence ID" value="PIU46961.1"/>
    <property type="molecule type" value="Genomic_DNA"/>
</dbReference>
<dbReference type="InterPro" id="IPR042242">
    <property type="entry name" value="RecO_C"/>
</dbReference>
<dbReference type="Gene3D" id="2.40.50.140">
    <property type="entry name" value="Nucleic acid-binding proteins"/>
    <property type="match status" value="1"/>
</dbReference>
<gene>
    <name evidence="7 9" type="primary">recO</name>
    <name evidence="9" type="ORF">COS93_01225</name>
</gene>
<dbReference type="Gene3D" id="1.20.1440.120">
    <property type="entry name" value="Recombination protein O, C-terminal domain"/>
    <property type="match status" value="1"/>
</dbReference>
<dbReference type="Proteomes" id="UP000228777">
    <property type="component" value="Unassembled WGS sequence"/>
</dbReference>
<dbReference type="GO" id="GO:0043590">
    <property type="term" value="C:bacterial nucleoid"/>
    <property type="evidence" value="ECO:0007669"/>
    <property type="project" value="TreeGrafter"/>
</dbReference>
<evidence type="ECO:0000256" key="3">
    <source>
        <dbReference type="ARBA" id="ARBA00022763"/>
    </source>
</evidence>
<evidence type="ECO:0000256" key="2">
    <source>
        <dbReference type="ARBA" id="ARBA00021310"/>
    </source>
</evidence>
<dbReference type="SUPFAM" id="SSF50249">
    <property type="entry name" value="Nucleic acid-binding proteins"/>
    <property type="match status" value="1"/>
</dbReference>
<evidence type="ECO:0000256" key="4">
    <source>
        <dbReference type="ARBA" id="ARBA00023172"/>
    </source>
</evidence>
<dbReference type="PANTHER" id="PTHR33991:SF1">
    <property type="entry name" value="DNA REPAIR PROTEIN RECO"/>
    <property type="match status" value="1"/>
</dbReference>
<evidence type="ECO:0000313" key="10">
    <source>
        <dbReference type="Proteomes" id="UP000228777"/>
    </source>
</evidence>
<comment type="function">
    <text evidence="7">Involved in DNA repair and RecF pathway recombination.</text>
</comment>
<keyword evidence="4 7" id="KW-0233">DNA recombination</keyword>
<dbReference type="Pfam" id="PF02565">
    <property type="entry name" value="RecO_C"/>
    <property type="match status" value="1"/>
</dbReference>